<dbReference type="InterPro" id="IPR024400">
    <property type="entry name" value="DUF2635"/>
</dbReference>
<keyword evidence="2" id="KW-1185">Reference proteome</keyword>
<name>A0A0D5LSZ6_MAREN</name>
<dbReference type="KEGG" id="mey:TM49_13620"/>
<dbReference type="HOGENOM" id="CLU_2617835_0_0_5"/>
<evidence type="ECO:0000313" key="2">
    <source>
        <dbReference type="Proteomes" id="UP000032611"/>
    </source>
</evidence>
<dbReference type="PATRIC" id="fig|1486262.3.peg.2812"/>
<dbReference type="Proteomes" id="UP000032611">
    <property type="component" value="Chromosome"/>
</dbReference>
<proteinExistence type="predicted"/>
<organism evidence="1 2">
    <name type="scientific">Martelella endophytica</name>
    <dbReference type="NCBI Taxonomy" id="1486262"/>
    <lineage>
        <taxon>Bacteria</taxon>
        <taxon>Pseudomonadati</taxon>
        <taxon>Pseudomonadota</taxon>
        <taxon>Alphaproteobacteria</taxon>
        <taxon>Hyphomicrobiales</taxon>
        <taxon>Aurantimonadaceae</taxon>
        <taxon>Martelella</taxon>
    </lineage>
</organism>
<dbReference type="EMBL" id="CP010803">
    <property type="protein sequence ID" value="AJY46483.1"/>
    <property type="molecule type" value="Genomic_DNA"/>
</dbReference>
<dbReference type="RefSeq" id="WP_045682015.1">
    <property type="nucleotide sequence ID" value="NZ_CP010803.1"/>
</dbReference>
<sequence>MGHRKFVKPGEGRTLTIRDAANAEKTVPGVALPGGAIVPAAGVEVDDTLFVRRRLRDGDLVEASAPATKKTTTEKSED</sequence>
<accession>A0A0D5LSZ6</accession>
<evidence type="ECO:0000313" key="1">
    <source>
        <dbReference type="EMBL" id="AJY46483.1"/>
    </source>
</evidence>
<reference evidence="1 2" key="1">
    <citation type="journal article" date="2015" name="Genome Announc.">
        <title>Complete genome sequence of Martelella endophytica YC6887, which has antifungal activity associated with a halophyte.</title>
        <authorList>
            <person name="Khan A."/>
            <person name="Khan H."/>
            <person name="Chung E.J."/>
            <person name="Hossain M.T."/>
            <person name="Chung Y.R."/>
        </authorList>
    </citation>
    <scope>NUCLEOTIDE SEQUENCE [LARGE SCALE GENOMIC DNA]</scope>
    <source>
        <strain evidence="1">YC6887</strain>
    </source>
</reference>
<dbReference type="Pfam" id="PF10948">
    <property type="entry name" value="DUF2635"/>
    <property type="match status" value="1"/>
</dbReference>
<dbReference type="OrthoDB" id="8410934at2"/>
<protein>
    <submittedName>
        <fullName evidence="1">Uncharacterized protein</fullName>
    </submittedName>
</protein>
<dbReference type="AlphaFoldDB" id="A0A0D5LSZ6"/>
<gene>
    <name evidence="1" type="ORF">TM49_13620</name>
</gene>
<dbReference type="STRING" id="1486262.TM49_13620"/>